<accession>A0A229RC79</accession>
<comment type="caution">
    <text evidence="1">The sequence shown here is derived from an EMBL/GenBank/DDBJ whole genome shotgun (WGS) entry which is preliminary data.</text>
</comment>
<keyword evidence="2" id="KW-1185">Reference proteome</keyword>
<organism evidence="1 2">
    <name type="scientific">Amycolatopsis thailandensis</name>
    <dbReference type="NCBI Taxonomy" id="589330"/>
    <lineage>
        <taxon>Bacteria</taxon>
        <taxon>Bacillati</taxon>
        <taxon>Actinomycetota</taxon>
        <taxon>Actinomycetes</taxon>
        <taxon>Pseudonocardiales</taxon>
        <taxon>Pseudonocardiaceae</taxon>
        <taxon>Amycolatopsis</taxon>
    </lineage>
</organism>
<evidence type="ECO:0000313" key="1">
    <source>
        <dbReference type="EMBL" id="OXM44270.1"/>
    </source>
</evidence>
<protein>
    <submittedName>
        <fullName evidence="1">Uncharacterized protein</fullName>
    </submittedName>
</protein>
<dbReference type="OrthoDB" id="3640645at2"/>
<reference evidence="1 2" key="1">
    <citation type="submission" date="2017-07" db="EMBL/GenBank/DDBJ databases">
        <title>Amycolatopsis thailandensis Genome sequencing and assembly.</title>
        <authorList>
            <person name="Kaur N."/>
            <person name="Mayilraj S."/>
        </authorList>
    </citation>
    <scope>NUCLEOTIDE SEQUENCE [LARGE SCALE GENOMIC DNA]</scope>
    <source>
        <strain evidence="1 2">JCM 16380</strain>
    </source>
</reference>
<dbReference type="Proteomes" id="UP000215223">
    <property type="component" value="Unassembled WGS sequence"/>
</dbReference>
<sequence length="265" mass="28963">MLHLAERSAAVPSPVATLLLEQEQPTADVAADILRMDAHLRDVEQRAAGRAAADSAEYARLRRLLVSLGKTWFARVRRAEVRAEIETARLAYLNASRIHAEVVELKRLLRSFVIAMAPDEGLLAEAAAGWARSPDVPPGVAVFEDVSYFLADSRRDAAPDGLAGTIGGEVYGDLWRRENDDPIEMPLARAGCWSVGHIGRTGEIYAVRRCGDQAREVWLLGRNVSAARAHAVLTPLLTRMQEPNSLILVAHDVLAASHERPGDRS</sequence>
<gene>
    <name evidence="1" type="ORF">CFP71_40670</name>
</gene>
<evidence type="ECO:0000313" key="2">
    <source>
        <dbReference type="Proteomes" id="UP000215223"/>
    </source>
</evidence>
<proteinExistence type="predicted"/>
<dbReference type="AlphaFoldDB" id="A0A229RC79"/>
<name>A0A229RC79_9PSEU</name>
<dbReference type="RefSeq" id="WP_093939222.1">
    <property type="nucleotide sequence ID" value="NZ_NMQT01000190.1"/>
</dbReference>
<dbReference type="EMBL" id="NMQT01000190">
    <property type="protein sequence ID" value="OXM44270.1"/>
    <property type="molecule type" value="Genomic_DNA"/>
</dbReference>